<gene>
    <name evidence="1" type="ORF">A3Q56_07980</name>
</gene>
<evidence type="ECO:0000313" key="2">
    <source>
        <dbReference type="Proteomes" id="UP000078046"/>
    </source>
</evidence>
<name>A0A177ASE2_9BILA</name>
<dbReference type="EMBL" id="LWCA01001937">
    <property type="protein sequence ID" value="OAF64311.1"/>
    <property type="molecule type" value="Genomic_DNA"/>
</dbReference>
<keyword evidence="2" id="KW-1185">Reference proteome</keyword>
<evidence type="ECO:0000313" key="1">
    <source>
        <dbReference type="EMBL" id="OAF64311.1"/>
    </source>
</evidence>
<sequence length="181" mass="20936">MPMNLDDFHMLNVSQKKHLFECKVKELNCTTQNSQKFTRNNSFNLNSNVKNSVKIKKLQKSNTVKYRNRKTKIFENNFSLFDCSVDVAKTSNITKKNSQSSTIDFNFLDCNKTRTFHDIPENTNEYEDSVYHLDNENMNTHEINRYSFINSSFTGSNKNKGGISTCSTISCNADNYGKFDN</sequence>
<reference evidence="1 2" key="1">
    <citation type="submission" date="2016-04" db="EMBL/GenBank/DDBJ databases">
        <title>The genome of Intoshia linei affirms orthonectids as highly simplified spiralians.</title>
        <authorList>
            <person name="Mikhailov K.V."/>
            <person name="Slusarev G.S."/>
            <person name="Nikitin M.A."/>
            <person name="Logacheva M.D."/>
            <person name="Penin A."/>
            <person name="Aleoshin V."/>
            <person name="Panchin Y.V."/>
        </authorList>
    </citation>
    <scope>NUCLEOTIDE SEQUENCE [LARGE SCALE GENOMIC DNA]</scope>
    <source>
        <strain evidence="1">Intl2013</strain>
        <tissue evidence="1">Whole animal</tissue>
    </source>
</reference>
<organism evidence="1 2">
    <name type="scientific">Intoshia linei</name>
    <dbReference type="NCBI Taxonomy" id="1819745"/>
    <lineage>
        <taxon>Eukaryota</taxon>
        <taxon>Metazoa</taxon>
        <taxon>Spiralia</taxon>
        <taxon>Lophotrochozoa</taxon>
        <taxon>Mesozoa</taxon>
        <taxon>Orthonectida</taxon>
        <taxon>Rhopaluridae</taxon>
        <taxon>Intoshia</taxon>
    </lineage>
</organism>
<protein>
    <submittedName>
        <fullName evidence="1">Uncharacterized protein</fullName>
    </submittedName>
</protein>
<comment type="caution">
    <text evidence="1">The sequence shown here is derived from an EMBL/GenBank/DDBJ whole genome shotgun (WGS) entry which is preliminary data.</text>
</comment>
<accession>A0A177ASE2</accession>
<dbReference type="AlphaFoldDB" id="A0A177ASE2"/>
<proteinExistence type="predicted"/>
<dbReference type="Proteomes" id="UP000078046">
    <property type="component" value="Unassembled WGS sequence"/>
</dbReference>